<dbReference type="EMBL" id="KZ302331">
    <property type="protein sequence ID" value="PFH45599.1"/>
    <property type="molecule type" value="Genomic_DNA"/>
</dbReference>
<feature type="compositionally biased region" description="Polar residues" evidence="2">
    <location>
        <begin position="813"/>
        <end position="824"/>
    </location>
</feature>
<proteinExistence type="predicted"/>
<feature type="region of interest" description="Disordered" evidence="2">
    <location>
        <begin position="875"/>
        <end position="900"/>
    </location>
</feature>
<dbReference type="AlphaFoldDB" id="A0A2A9N6X0"/>
<dbReference type="STRING" id="703135.A0A2A9N6X0"/>
<feature type="region of interest" description="Disordered" evidence="2">
    <location>
        <begin position="475"/>
        <end position="525"/>
    </location>
</feature>
<dbReference type="OrthoDB" id="3008370at2759"/>
<feature type="compositionally biased region" description="Polar residues" evidence="2">
    <location>
        <begin position="484"/>
        <end position="510"/>
    </location>
</feature>
<feature type="region of interest" description="Disordered" evidence="2">
    <location>
        <begin position="543"/>
        <end position="562"/>
    </location>
</feature>
<feature type="compositionally biased region" description="Acidic residues" evidence="2">
    <location>
        <begin position="546"/>
        <end position="562"/>
    </location>
</feature>
<feature type="region of interest" description="Disordered" evidence="2">
    <location>
        <begin position="744"/>
        <end position="861"/>
    </location>
</feature>
<evidence type="ECO:0000313" key="4">
    <source>
        <dbReference type="Proteomes" id="UP000242287"/>
    </source>
</evidence>
<feature type="region of interest" description="Disordered" evidence="2">
    <location>
        <begin position="569"/>
        <end position="633"/>
    </location>
</feature>
<accession>A0A2A9N6X0</accession>
<organism evidence="3 4">
    <name type="scientific">Amanita thiersii Skay4041</name>
    <dbReference type="NCBI Taxonomy" id="703135"/>
    <lineage>
        <taxon>Eukaryota</taxon>
        <taxon>Fungi</taxon>
        <taxon>Dikarya</taxon>
        <taxon>Basidiomycota</taxon>
        <taxon>Agaricomycotina</taxon>
        <taxon>Agaricomycetes</taxon>
        <taxon>Agaricomycetidae</taxon>
        <taxon>Agaricales</taxon>
        <taxon>Pluteineae</taxon>
        <taxon>Amanitaceae</taxon>
        <taxon>Amanita</taxon>
    </lineage>
</organism>
<keyword evidence="4" id="KW-1185">Reference proteome</keyword>
<protein>
    <submittedName>
        <fullName evidence="3">Uncharacterized protein</fullName>
    </submittedName>
</protein>
<feature type="compositionally biased region" description="Polar residues" evidence="2">
    <location>
        <begin position="744"/>
        <end position="776"/>
    </location>
</feature>
<sequence>MASTAVMTSLPTEPQFNSGIYYQAQQHRDYHHQHEQSNDRDTHIQGRESLDSDLLSDPAQLIAYVLDGASTSDSHTHSRGLSESRRRERELAYATLSREELLNTLVNKEYEGKRLLKALRVIVRHTNAQRARIGELERDNQEALERLRQVNQSRVEAQEGAARSNHEVQLYRIELENARRELLRGAELLRATQQQRDEAEQAAARARGKARRLRQQRLVDAAREEGRRWGFHDGFEHAKQTYLLNQAMQDLSLELDNSQQLVGGGGGDEDDDADADAPQGELVRQGDEAAAGGSGDNGSLDSEPEIIQHSELRPPTPRAGPPLTHGVAAPVPHHTARSQSPRLPAPVPFSQGQSQTIPTRPMVTLVLQDPLYNTLPPREPTDVDFRNLDSRVRLGAVPPEPAPRDLPQTVVSYSASRSGMPPPPLSVRSGTHTASPLVQVYQVDMTDAPTEVNHESTAHDQYSKFPRKLWVTAQQHKNIKGSIPSPSKSDGFSPTSTAPTQSVAGSSRLSQRLKPRPSLKDDKKKNTWYRTFSFRKKMRKRPVIDLVDDQPEVEEEQDDDELEEKAMYDHQPGPSTSWYHPKGATSDRRGVIRRPSSPSSDSTHVSQMAMVNAPDTSTGNLSRISSKEAHKQKLKEKESILSVIKENPLSREATPASNRVFDTDRTHLVGIPLMTSSSTMKSQHNGTANHSLRGILYDMRRPQHPSSVFIKRFKYFVSHKNNQSRSPSDVQHVKNVSDSFLSPNLVSQSLPQTSNSYQNLAGSSDSHSPTRQTSAMNIKERYLARTAAAADNRSERRSPSISSRNRSVERPPSRQTASRPSNAGVTPGPFSRGLPGVAGSSDSVKGQSLRRMPSNVTLRSMGSYGKYDPSGYVDPYQFQPNADPRPPSRGVPPRPPSSHSGLSYISERSLFVGHLHAYVVVVFVPCRLFFYLTFNVYVDHLDDDELISITLPKINGTHAAFEIIIKDEYQYGCGVADTGTVVSYPLFLWL</sequence>
<reference evidence="3 4" key="1">
    <citation type="submission" date="2014-02" db="EMBL/GenBank/DDBJ databases">
        <title>Transposable element dynamics among asymbiotic and ectomycorrhizal Amanita fungi.</title>
        <authorList>
            <consortium name="DOE Joint Genome Institute"/>
            <person name="Hess J."/>
            <person name="Skrede I."/>
            <person name="Wolfe B."/>
            <person name="LaButti K."/>
            <person name="Ohm R.A."/>
            <person name="Grigoriev I.V."/>
            <person name="Pringle A."/>
        </authorList>
    </citation>
    <scope>NUCLEOTIDE SEQUENCE [LARGE SCALE GENOMIC DNA]</scope>
    <source>
        <strain evidence="3 4">SKay4041</strain>
    </source>
</reference>
<name>A0A2A9N6X0_9AGAR</name>
<feature type="coiled-coil region" evidence="1">
    <location>
        <begin position="126"/>
        <end position="216"/>
    </location>
</feature>
<feature type="compositionally biased region" description="Low complexity" evidence="2">
    <location>
        <begin position="593"/>
        <end position="602"/>
    </location>
</feature>
<evidence type="ECO:0000313" key="3">
    <source>
        <dbReference type="EMBL" id="PFH45599.1"/>
    </source>
</evidence>
<evidence type="ECO:0000256" key="1">
    <source>
        <dbReference type="SAM" id="Coils"/>
    </source>
</evidence>
<keyword evidence="1" id="KW-0175">Coiled coil</keyword>
<feature type="compositionally biased region" description="Pro residues" evidence="2">
    <location>
        <begin position="883"/>
        <end position="896"/>
    </location>
</feature>
<feature type="compositionally biased region" description="Polar residues" evidence="2">
    <location>
        <begin position="614"/>
        <end position="624"/>
    </location>
</feature>
<feature type="region of interest" description="Disordered" evidence="2">
    <location>
        <begin position="311"/>
        <end position="355"/>
    </location>
</feature>
<feature type="region of interest" description="Disordered" evidence="2">
    <location>
        <begin position="258"/>
        <end position="278"/>
    </location>
</feature>
<dbReference type="Proteomes" id="UP000242287">
    <property type="component" value="Unassembled WGS sequence"/>
</dbReference>
<gene>
    <name evidence="3" type="ORF">AMATHDRAFT_51569</name>
</gene>
<evidence type="ECO:0000256" key="2">
    <source>
        <dbReference type="SAM" id="MobiDB-lite"/>
    </source>
</evidence>